<evidence type="ECO:0000313" key="2">
    <source>
        <dbReference type="EMBL" id="GAS94370.1"/>
    </source>
</evidence>
<dbReference type="Pfam" id="PF12728">
    <property type="entry name" value="HTH_17"/>
    <property type="match status" value="1"/>
</dbReference>
<name>A0A117I983_MYCCR</name>
<dbReference type="Gene3D" id="1.10.1660.10">
    <property type="match status" value="1"/>
</dbReference>
<dbReference type="InterPro" id="IPR010093">
    <property type="entry name" value="SinI_DNA-bd"/>
</dbReference>
<feature type="domain" description="Helix-turn-helix" evidence="1">
    <location>
        <begin position="6"/>
        <end position="56"/>
    </location>
</feature>
<evidence type="ECO:0000313" key="3">
    <source>
        <dbReference type="Proteomes" id="UP000069443"/>
    </source>
</evidence>
<dbReference type="InterPro" id="IPR009061">
    <property type="entry name" value="DNA-bd_dom_put_sf"/>
</dbReference>
<dbReference type="InterPro" id="IPR041657">
    <property type="entry name" value="HTH_17"/>
</dbReference>
<dbReference type="RefSeq" id="WP_062655682.1">
    <property type="nucleotide sequence ID" value="NZ_BCSY01000035.1"/>
</dbReference>
<dbReference type="STRING" id="228230.RMCC_1336"/>
<dbReference type="NCBIfam" id="TIGR01764">
    <property type="entry name" value="excise"/>
    <property type="match status" value="1"/>
</dbReference>
<dbReference type="EMBL" id="BCSY01000035">
    <property type="protein sequence ID" value="GAS94370.1"/>
    <property type="molecule type" value="Genomic_DNA"/>
</dbReference>
<evidence type="ECO:0000259" key="1">
    <source>
        <dbReference type="Pfam" id="PF12728"/>
    </source>
</evidence>
<comment type="caution">
    <text evidence="2">The sequence shown here is derived from an EMBL/GenBank/DDBJ whole genome shotgun (WGS) entry which is preliminary data.</text>
</comment>
<organism evidence="2 3">
    <name type="scientific">Mycolicibacterium canariasense</name>
    <name type="common">Mycobacterium canariasense</name>
    <dbReference type="NCBI Taxonomy" id="228230"/>
    <lineage>
        <taxon>Bacteria</taxon>
        <taxon>Bacillati</taxon>
        <taxon>Actinomycetota</taxon>
        <taxon>Actinomycetes</taxon>
        <taxon>Mycobacteriales</taxon>
        <taxon>Mycobacteriaceae</taxon>
        <taxon>Mycolicibacterium</taxon>
    </lineage>
</organism>
<reference evidence="3" key="1">
    <citation type="journal article" date="2016" name="Genome Announc.">
        <title>Draft Genome Sequences of Five Rapidly Growing Mycobacterium Species, M. thermoresistibile, M. fortuitum subsp. acetamidolyticum, M. canariasense, M. brisbanense, and M. novocastrense.</title>
        <authorList>
            <person name="Katahira K."/>
            <person name="Ogura Y."/>
            <person name="Gotoh Y."/>
            <person name="Hayashi T."/>
        </authorList>
    </citation>
    <scope>NUCLEOTIDE SEQUENCE [LARGE SCALE GENOMIC DNA]</scope>
    <source>
        <strain evidence="3">JCM15298</strain>
    </source>
</reference>
<sequence length="60" mass="6515">MPEVTYMTTSQVADKFGVLPSTVRKWVAENKLKPAVATPGGHYRFHPDDIDALLTGKASA</sequence>
<reference evidence="3" key="2">
    <citation type="submission" date="2016-02" db="EMBL/GenBank/DDBJ databases">
        <title>Draft genome sequence of five rapidly growing Mycobacterium species.</title>
        <authorList>
            <person name="Katahira K."/>
            <person name="Gotou Y."/>
            <person name="Iida K."/>
            <person name="Ogura Y."/>
            <person name="Hayashi T."/>
        </authorList>
    </citation>
    <scope>NUCLEOTIDE SEQUENCE [LARGE SCALE GENOMIC DNA]</scope>
    <source>
        <strain evidence="3">JCM15298</strain>
    </source>
</reference>
<proteinExistence type="predicted"/>
<dbReference type="OrthoDB" id="3393149at2"/>
<protein>
    <submittedName>
        <fullName evidence="2">Gp35</fullName>
    </submittedName>
</protein>
<dbReference type="CDD" id="cd04762">
    <property type="entry name" value="HTH_MerR-trunc"/>
    <property type="match status" value="1"/>
</dbReference>
<dbReference type="SUPFAM" id="SSF46955">
    <property type="entry name" value="Putative DNA-binding domain"/>
    <property type="match status" value="1"/>
</dbReference>
<keyword evidence="3" id="KW-1185">Reference proteome</keyword>
<dbReference type="Proteomes" id="UP000069443">
    <property type="component" value="Unassembled WGS sequence"/>
</dbReference>
<dbReference type="GO" id="GO:0003677">
    <property type="term" value="F:DNA binding"/>
    <property type="evidence" value="ECO:0007669"/>
    <property type="project" value="InterPro"/>
</dbReference>
<dbReference type="AlphaFoldDB" id="A0A117I983"/>
<accession>A0A117I983</accession>
<gene>
    <name evidence="2" type="ORF">RMCC_1336</name>
</gene>